<evidence type="ECO:0000256" key="1">
    <source>
        <dbReference type="ARBA" id="ARBA00023239"/>
    </source>
</evidence>
<dbReference type="InterPro" id="IPR018110">
    <property type="entry name" value="Mandel_Rmase/mucon_lact_enz_CS"/>
</dbReference>
<dbReference type="InterPro" id="IPR013341">
    <property type="entry name" value="Mandelate_racemase_N_dom"/>
</dbReference>
<accession>A0A255ECN5</accession>
<dbReference type="GO" id="GO:0016829">
    <property type="term" value="F:lyase activity"/>
    <property type="evidence" value="ECO:0007669"/>
    <property type="project" value="UniProtKB-KW"/>
</dbReference>
<dbReference type="AlphaFoldDB" id="A0A255ECN5"/>
<feature type="region of interest" description="Disordered" evidence="2">
    <location>
        <begin position="360"/>
        <end position="379"/>
    </location>
</feature>
<dbReference type="Gene3D" id="3.20.20.120">
    <property type="entry name" value="Enolase-like C-terminal domain"/>
    <property type="match status" value="1"/>
</dbReference>
<dbReference type="NCBIfam" id="NF010624">
    <property type="entry name" value="PRK14017.1"/>
    <property type="match status" value="1"/>
</dbReference>
<dbReference type="InterPro" id="IPR029065">
    <property type="entry name" value="Enolase_C-like"/>
</dbReference>
<name>A0A255ECN5_9ACTN</name>
<keyword evidence="5" id="KW-1185">Reference proteome</keyword>
<proteinExistence type="predicted"/>
<gene>
    <name evidence="4" type="ORF">CGZ91_13415</name>
</gene>
<comment type="caution">
    <text evidence="4">The sequence shown here is derived from an EMBL/GenBank/DDBJ whole genome shotgun (WGS) entry which is preliminary data.</text>
</comment>
<feature type="domain" description="Mandelate racemase/muconate lactonizing enzyme C-terminal" evidence="3">
    <location>
        <begin position="123"/>
        <end position="228"/>
    </location>
</feature>
<dbReference type="InterPro" id="IPR013342">
    <property type="entry name" value="Mandelate_racemase_C"/>
</dbReference>
<keyword evidence="1" id="KW-0456">Lyase</keyword>
<dbReference type="SMART" id="SM00922">
    <property type="entry name" value="MR_MLE"/>
    <property type="match status" value="1"/>
</dbReference>
<dbReference type="InterPro" id="IPR029017">
    <property type="entry name" value="Enolase-like_N"/>
</dbReference>
<dbReference type="PROSITE" id="PS00909">
    <property type="entry name" value="MR_MLE_2"/>
    <property type="match status" value="1"/>
</dbReference>
<dbReference type="PANTHER" id="PTHR48080:SF2">
    <property type="entry name" value="D-GALACTONATE DEHYDRATASE"/>
    <property type="match status" value="1"/>
</dbReference>
<dbReference type="SUPFAM" id="SSF51604">
    <property type="entry name" value="Enolase C-terminal domain-like"/>
    <property type="match status" value="1"/>
</dbReference>
<reference evidence="4 5" key="1">
    <citation type="submission" date="2017-07" db="EMBL/GenBank/DDBJ databases">
        <title>Draft whole genome sequences of clinical Proprionibacteriaceae strains.</title>
        <authorList>
            <person name="Bernier A.-M."/>
            <person name="Bernard K."/>
            <person name="Domingo M.-C."/>
        </authorList>
    </citation>
    <scope>NUCLEOTIDE SEQUENCE [LARGE SCALE GENOMIC DNA]</scope>
    <source>
        <strain evidence="4 5">NML 150081</strain>
    </source>
</reference>
<dbReference type="SFLD" id="SFLDG00179">
    <property type="entry name" value="mandelate_racemase"/>
    <property type="match status" value="1"/>
</dbReference>
<dbReference type="PROSITE" id="PS00908">
    <property type="entry name" value="MR_MLE_1"/>
    <property type="match status" value="1"/>
</dbReference>
<dbReference type="OrthoDB" id="5168231at2"/>
<evidence type="ECO:0000256" key="2">
    <source>
        <dbReference type="SAM" id="MobiDB-lite"/>
    </source>
</evidence>
<evidence type="ECO:0000259" key="3">
    <source>
        <dbReference type="SMART" id="SM00922"/>
    </source>
</evidence>
<dbReference type="Gene3D" id="3.30.390.10">
    <property type="entry name" value="Enolase-like, N-terminal domain"/>
    <property type="match status" value="1"/>
</dbReference>
<protein>
    <submittedName>
        <fullName evidence="4">Galactonate dehydratase</fullName>
    </submittedName>
</protein>
<dbReference type="Proteomes" id="UP000216300">
    <property type="component" value="Unassembled WGS sequence"/>
</dbReference>
<dbReference type="InterPro" id="IPR036849">
    <property type="entry name" value="Enolase-like_C_sf"/>
</dbReference>
<dbReference type="InterPro" id="IPR034593">
    <property type="entry name" value="DgoD-like"/>
</dbReference>
<dbReference type="EMBL" id="NMVJ01000011">
    <property type="protein sequence ID" value="OYN88681.1"/>
    <property type="molecule type" value="Genomic_DNA"/>
</dbReference>
<evidence type="ECO:0000313" key="5">
    <source>
        <dbReference type="Proteomes" id="UP000216300"/>
    </source>
</evidence>
<dbReference type="Pfam" id="PF02746">
    <property type="entry name" value="MR_MLE_N"/>
    <property type="match status" value="1"/>
</dbReference>
<dbReference type="PANTHER" id="PTHR48080">
    <property type="entry name" value="D-GALACTONATE DEHYDRATASE-RELATED"/>
    <property type="match status" value="1"/>
</dbReference>
<organism evidence="4 5">
    <name type="scientific">Parenemella sanctibonifatiensis</name>
    <dbReference type="NCBI Taxonomy" id="2016505"/>
    <lineage>
        <taxon>Bacteria</taxon>
        <taxon>Bacillati</taxon>
        <taxon>Actinomycetota</taxon>
        <taxon>Actinomycetes</taxon>
        <taxon>Propionibacteriales</taxon>
        <taxon>Propionibacteriaceae</taxon>
        <taxon>Parenemella</taxon>
    </lineage>
</organism>
<dbReference type="GO" id="GO:0009063">
    <property type="term" value="P:amino acid catabolic process"/>
    <property type="evidence" value="ECO:0007669"/>
    <property type="project" value="InterPro"/>
</dbReference>
<sequence length="379" mass="40466">MTRIETFLVPPRWLFVRIETAEGLVGWGEATCEGRSETVRAAVEQLAELAIGRDPGRIEDLWQLLTNGSFYRGGPILASAVAGIDQALWDILGKRLGVPVHQLLGGAVRDRIRIYGWIGGDEPGGVAEAAAAARDNGLTAIKMNATPAFGKLATRAEVSAAVARAEAAREAMGEDGDVAIDFHGRVSFPAARTLIKALEPVAPMFIEEPVVPENSHLFGDLVAHTHLPIATGERLYNRQEFLPVLCAGVGVVQPDLSHAGGITETRKIASLADAHGALLAPHCPLGPLALAACLQVGFATSNHVIQEQSLGIHYNQGADLLDLVLDSSMLATTDGWLPRWDAPGLGIEIDEAAVRRADQSPHGWRGPVWQHPDGSYAEW</sequence>
<dbReference type="SFLD" id="SFLDS00001">
    <property type="entry name" value="Enolase"/>
    <property type="match status" value="1"/>
</dbReference>
<dbReference type="SUPFAM" id="SSF54826">
    <property type="entry name" value="Enolase N-terminal domain-like"/>
    <property type="match status" value="1"/>
</dbReference>
<dbReference type="Pfam" id="PF13378">
    <property type="entry name" value="MR_MLE_C"/>
    <property type="match status" value="1"/>
</dbReference>
<evidence type="ECO:0000313" key="4">
    <source>
        <dbReference type="EMBL" id="OYN88681.1"/>
    </source>
</evidence>